<reference evidence="3 4" key="2">
    <citation type="submission" date="2019-09" db="EMBL/GenBank/DDBJ databases">
        <authorList>
            <person name="Jin C."/>
        </authorList>
    </citation>
    <scope>NUCLEOTIDE SEQUENCE [LARGE SCALE GENOMIC DNA]</scope>
    <source>
        <strain evidence="3 4">BN140078</strain>
    </source>
</reference>
<comment type="caution">
    <text evidence="3">The sequence shown here is derived from an EMBL/GenBank/DDBJ whole genome shotgun (WGS) entry which is preliminary data.</text>
</comment>
<evidence type="ECO:0000256" key="1">
    <source>
        <dbReference type="SAM" id="SignalP"/>
    </source>
</evidence>
<dbReference type="Gene3D" id="3.90.1340.10">
    <property type="entry name" value="Phage tail collar domain"/>
    <property type="match status" value="1"/>
</dbReference>
<dbReference type="Proteomes" id="UP000324611">
    <property type="component" value="Unassembled WGS sequence"/>
</dbReference>
<evidence type="ECO:0000313" key="4">
    <source>
        <dbReference type="Proteomes" id="UP000324611"/>
    </source>
</evidence>
<evidence type="ECO:0000259" key="2">
    <source>
        <dbReference type="Pfam" id="PF07484"/>
    </source>
</evidence>
<gene>
    <name evidence="3" type="ORF">F0L74_25770</name>
</gene>
<keyword evidence="4" id="KW-1185">Reference proteome</keyword>
<dbReference type="InterPro" id="IPR011083">
    <property type="entry name" value="Phage_tail_collar_dom"/>
</dbReference>
<dbReference type="SUPFAM" id="SSF88874">
    <property type="entry name" value="Receptor-binding domain of short tail fibre protein gp12"/>
    <property type="match status" value="1"/>
</dbReference>
<protein>
    <submittedName>
        <fullName evidence="3">Tail fiber protein</fullName>
    </submittedName>
</protein>
<organism evidence="3 4">
    <name type="scientific">Chitinophaga agrisoli</name>
    <dbReference type="NCBI Taxonomy" id="2607653"/>
    <lineage>
        <taxon>Bacteria</taxon>
        <taxon>Pseudomonadati</taxon>
        <taxon>Bacteroidota</taxon>
        <taxon>Chitinophagia</taxon>
        <taxon>Chitinophagales</taxon>
        <taxon>Chitinophagaceae</taxon>
        <taxon>Chitinophaga</taxon>
    </lineage>
</organism>
<keyword evidence="1" id="KW-0732">Signal</keyword>
<dbReference type="AlphaFoldDB" id="A0A5B2VJ38"/>
<feature type="chain" id="PRO_5022980733" evidence="1">
    <location>
        <begin position="24"/>
        <end position="244"/>
    </location>
</feature>
<dbReference type="InterPro" id="IPR037053">
    <property type="entry name" value="Phage_tail_collar_dom_sf"/>
</dbReference>
<dbReference type="RefSeq" id="WP_149840782.1">
    <property type="nucleotide sequence ID" value="NZ_VUOC01000004.1"/>
</dbReference>
<dbReference type="EMBL" id="VUOC01000004">
    <property type="protein sequence ID" value="KAA2239603.1"/>
    <property type="molecule type" value="Genomic_DNA"/>
</dbReference>
<sequence>MGHSLKTLIIALLCSTVIIPLHAQTSTNALNILPNGNVGIGVDQPSEKLEVQGTLKVNGRIMDKTGPVMPAGAILQYAGSVAPAGWLLCDGTSYAKTGDQKDLFAVIGVMYGSDGNDKFRVPDLRGTFIMGADPRDASESVAKQGNPDVHNHTAKPPVITPTTMEAGSHNHKMPSAWYDRSLPSSGFDKINGIDRGSPSVSDQTTQNAGAHTHQVTVDIPQFTTGNSSGKNRPKWIALNYIIKY</sequence>
<accession>A0A5B2VJ38</accession>
<dbReference type="Pfam" id="PF07484">
    <property type="entry name" value="Collar"/>
    <property type="match status" value="1"/>
</dbReference>
<reference evidence="3 4" key="1">
    <citation type="submission" date="2019-09" db="EMBL/GenBank/DDBJ databases">
        <title>Chitinophaga ginsengihumi sp. nov., isolated from soil of ginseng rhizosphere.</title>
        <authorList>
            <person name="Lee J."/>
        </authorList>
    </citation>
    <scope>NUCLEOTIDE SEQUENCE [LARGE SCALE GENOMIC DNA]</scope>
    <source>
        <strain evidence="3 4">BN140078</strain>
    </source>
</reference>
<proteinExistence type="predicted"/>
<evidence type="ECO:0000313" key="3">
    <source>
        <dbReference type="EMBL" id="KAA2239603.1"/>
    </source>
</evidence>
<feature type="signal peptide" evidence="1">
    <location>
        <begin position="1"/>
        <end position="23"/>
    </location>
</feature>
<feature type="domain" description="Phage tail collar" evidence="2">
    <location>
        <begin position="72"/>
        <end position="129"/>
    </location>
</feature>
<name>A0A5B2VJ38_9BACT</name>